<name>V7ADS6_PHAVU</name>
<protein>
    <submittedName>
        <fullName evidence="9">Uncharacterized protein</fullName>
    </submittedName>
</protein>
<keyword evidence="4" id="KW-0238">DNA-binding</keyword>
<organism evidence="9 10">
    <name type="scientific">Phaseolus vulgaris</name>
    <name type="common">Kidney bean</name>
    <name type="synonym">French bean</name>
    <dbReference type="NCBI Taxonomy" id="3885"/>
    <lineage>
        <taxon>Eukaryota</taxon>
        <taxon>Viridiplantae</taxon>
        <taxon>Streptophyta</taxon>
        <taxon>Embryophyta</taxon>
        <taxon>Tracheophyta</taxon>
        <taxon>Spermatophyta</taxon>
        <taxon>Magnoliopsida</taxon>
        <taxon>eudicotyledons</taxon>
        <taxon>Gunneridae</taxon>
        <taxon>Pentapetalae</taxon>
        <taxon>rosids</taxon>
        <taxon>fabids</taxon>
        <taxon>Fabales</taxon>
        <taxon>Fabaceae</taxon>
        <taxon>Papilionoideae</taxon>
        <taxon>50 kb inversion clade</taxon>
        <taxon>NPAAA clade</taxon>
        <taxon>indigoferoid/millettioid clade</taxon>
        <taxon>Phaseoleae</taxon>
        <taxon>Phaseolus</taxon>
    </lineage>
</organism>
<evidence type="ECO:0000256" key="3">
    <source>
        <dbReference type="ARBA" id="ARBA00023015"/>
    </source>
</evidence>
<dbReference type="Proteomes" id="UP000000226">
    <property type="component" value="Chromosome 11"/>
</dbReference>
<dbReference type="PANTHER" id="PTHR47994:SF5">
    <property type="entry name" value="F14D16.11-RELATED"/>
    <property type="match status" value="1"/>
</dbReference>
<dbReference type="PANTHER" id="PTHR47994">
    <property type="entry name" value="F14D16.11-RELATED"/>
    <property type="match status" value="1"/>
</dbReference>
<dbReference type="Pfam" id="PF00249">
    <property type="entry name" value="Myb_DNA-binding"/>
    <property type="match status" value="2"/>
</dbReference>
<keyword evidence="5" id="KW-0804">Transcription</keyword>
<dbReference type="InterPro" id="IPR017930">
    <property type="entry name" value="Myb_dom"/>
</dbReference>
<dbReference type="eggNOG" id="KOG0048">
    <property type="taxonomic scope" value="Eukaryota"/>
</dbReference>
<dbReference type="InterPro" id="IPR009057">
    <property type="entry name" value="Homeodomain-like_sf"/>
</dbReference>
<keyword evidence="3" id="KW-0805">Transcription regulation</keyword>
<evidence type="ECO:0000313" key="9">
    <source>
        <dbReference type="EMBL" id="ESW03697.1"/>
    </source>
</evidence>
<reference evidence="10" key="1">
    <citation type="journal article" date="2014" name="Nat. Genet.">
        <title>A reference genome for common bean and genome-wide analysis of dual domestications.</title>
        <authorList>
            <person name="Schmutz J."/>
            <person name="McClean P.E."/>
            <person name="Mamidi S."/>
            <person name="Wu G.A."/>
            <person name="Cannon S.B."/>
            <person name="Grimwood J."/>
            <person name="Jenkins J."/>
            <person name="Shu S."/>
            <person name="Song Q."/>
            <person name="Chavarro C."/>
            <person name="Torres-Torres M."/>
            <person name="Geffroy V."/>
            <person name="Moghaddam S.M."/>
            <person name="Gao D."/>
            <person name="Abernathy B."/>
            <person name="Barry K."/>
            <person name="Blair M."/>
            <person name="Brick M.A."/>
            <person name="Chovatia M."/>
            <person name="Gepts P."/>
            <person name="Goodstein D.M."/>
            <person name="Gonzales M."/>
            <person name="Hellsten U."/>
            <person name="Hyten D.L."/>
            <person name="Jia G."/>
            <person name="Kelly J.D."/>
            <person name="Kudrna D."/>
            <person name="Lee R."/>
            <person name="Richard M.M."/>
            <person name="Miklas P.N."/>
            <person name="Osorno J.M."/>
            <person name="Rodrigues J."/>
            <person name="Thareau V."/>
            <person name="Urrea C.A."/>
            <person name="Wang M."/>
            <person name="Yu Y."/>
            <person name="Zhang M."/>
            <person name="Wing R.A."/>
            <person name="Cregan P.B."/>
            <person name="Rokhsar D.S."/>
            <person name="Jackson S.A."/>
        </authorList>
    </citation>
    <scope>NUCLEOTIDE SEQUENCE [LARGE SCALE GENOMIC DNA]</scope>
    <source>
        <strain evidence="10">cv. G19833</strain>
    </source>
</reference>
<feature type="domain" description="HTH myb-type" evidence="8">
    <location>
        <begin position="9"/>
        <end position="61"/>
    </location>
</feature>
<dbReference type="PhylomeDB" id="V7ADS6"/>
<feature type="domain" description="Myb-like" evidence="7">
    <location>
        <begin position="62"/>
        <end position="112"/>
    </location>
</feature>
<evidence type="ECO:0000259" key="8">
    <source>
        <dbReference type="PROSITE" id="PS51294"/>
    </source>
</evidence>
<evidence type="ECO:0000259" key="7">
    <source>
        <dbReference type="PROSITE" id="PS50090"/>
    </source>
</evidence>
<dbReference type="PROSITE" id="PS51294">
    <property type="entry name" value="HTH_MYB"/>
    <property type="match status" value="2"/>
</dbReference>
<dbReference type="GO" id="GO:0000976">
    <property type="term" value="F:transcription cis-regulatory region binding"/>
    <property type="evidence" value="ECO:0007669"/>
    <property type="project" value="UniProtKB-ARBA"/>
</dbReference>
<keyword evidence="6" id="KW-0539">Nucleus</keyword>
<dbReference type="AlphaFoldDB" id="V7ADS6"/>
<proteinExistence type="predicted"/>
<dbReference type="InterPro" id="IPR001005">
    <property type="entry name" value="SANT/Myb"/>
</dbReference>
<dbReference type="STRING" id="3885.V7ADS6"/>
<keyword evidence="2" id="KW-0677">Repeat</keyword>
<evidence type="ECO:0000313" key="10">
    <source>
        <dbReference type="Proteomes" id="UP000000226"/>
    </source>
</evidence>
<dbReference type="Gramene" id="ESW03697">
    <property type="protein sequence ID" value="ESW03697"/>
    <property type="gene ID" value="PHAVU_011G034900g"/>
</dbReference>
<gene>
    <name evidence="9" type="ORF">PHAVU_011G034900g</name>
</gene>
<sequence length="253" mass="28048">MGRSPCCEKAHTNKGAWTKEEDDRLISYIRAHGEGCWRSLPKAAGLLRCGKSCRLRWINYLRPDLKRGNFTEEEDELIIKLHSLLGNKWSLIAGRLPGRTDNEIKNYWNTHIRRKLLNRGIDPATHRPLNEAASSATVVTVATASNISFGKQEQETTSSSNGSVVKGSILERCPDLNLELTISPPRQQHQQQQPQKNLCFVCSLGLPKSKDCSCNVANAVTANNTAPPASASAYDFLGLKTNGVWDCTTLEMK</sequence>
<dbReference type="OMA" id="VSMNIMA"/>
<dbReference type="OrthoDB" id="2143914at2759"/>
<evidence type="ECO:0000256" key="4">
    <source>
        <dbReference type="ARBA" id="ARBA00023125"/>
    </source>
</evidence>
<dbReference type="GO" id="GO:0005634">
    <property type="term" value="C:nucleus"/>
    <property type="evidence" value="ECO:0007669"/>
    <property type="project" value="UniProtKB-SubCell"/>
</dbReference>
<accession>V7ADS6</accession>
<feature type="domain" description="HTH myb-type" evidence="8">
    <location>
        <begin position="62"/>
        <end position="116"/>
    </location>
</feature>
<dbReference type="SMART" id="SM00717">
    <property type="entry name" value="SANT"/>
    <property type="match status" value="2"/>
</dbReference>
<evidence type="ECO:0000256" key="6">
    <source>
        <dbReference type="ARBA" id="ARBA00023242"/>
    </source>
</evidence>
<dbReference type="FunFam" id="1.10.10.60:FF:000157">
    <property type="entry name" value="Myb transcription factor"/>
    <property type="match status" value="1"/>
</dbReference>
<evidence type="ECO:0000256" key="1">
    <source>
        <dbReference type="ARBA" id="ARBA00004123"/>
    </source>
</evidence>
<keyword evidence="10" id="KW-1185">Reference proteome</keyword>
<feature type="domain" description="Myb-like" evidence="7">
    <location>
        <begin position="9"/>
        <end position="61"/>
    </location>
</feature>
<dbReference type="FunFam" id="1.10.10.60:FF:000001">
    <property type="entry name" value="MYB-related transcription factor"/>
    <property type="match status" value="1"/>
</dbReference>
<dbReference type="SUPFAM" id="SSF46689">
    <property type="entry name" value="Homeodomain-like"/>
    <property type="match status" value="1"/>
</dbReference>
<comment type="subcellular location">
    <subcellularLocation>
        <location evidence="1">Nucleus</location>
    </subcellularLocation>
</comment>
<dbReference type="InterPro" id="IPR015495">
    <property type="entry name" value="Myb_TF_plants"/>
</dbReference>
<evidence type="ECO:0000256" key="5">
    <source>
        <dbReference type="ARBA" id="ARBA00023163"/>
    </source>
</evidence>
<dbReference type="PROSITE" id="PS50090">
    <property type="entry name" value="MYB_LIKE"/>
    <property type="match status" value="2"/>
</dbReference>
<dbReference type="Gene3D" id="1.10.10.60">
    <property type="entry name" value="Homeodomain-like"/>
    <property type="match status" value="2"/>
</dbReference>
<dbReference type="CDD" id="cd00167">
    <property type="entry name" value="SANT"/>
    <property type="match status" value="2"/>
</dbReference>
<dbReference type="EMBL" id="CM002298">
    <property type="protein sequence ID" value="ESW03697.1"/>
    <property type="molecule type" value="Genomic_DNA"/>
</dbReference>
<evidence type="ECO:0000256" key="2">
    <source>
        <dbReference type="ARBA" id="ARBA00022737"/>
    </source>
</evidence>
<dbReference type="SMR" id="V7ADS6"/>